<dbReference type="Proteomes" id="UP000281604">
    <property type="component" value="Unassembled WGS sequence"/>
</dbReference>
<sequence length="90" mass="10124">MLVGSRKLNKIGNRLVFLAQHLQGVDVPVVINTTVTKRCYDNPVVAFEQQLHRAKPKPAREPLAVLKAAVRREQIGDHVEYQVVVKKSRG</sequence>
<dbReference type="EMBL" id="RBQE01000557">
    <property type="protein sequence ID" value="RMO97237.1"/>
    <property type="molecule type" value="Genomic_DNA"/>
</dbReference>
<gene>
    <name evidence="1" type="ORF">ALQ30_200070</name>
</gene>
<reference evidence="1 2" key="1">
    <citation type="submission" date="2018-08" db="EMBL/GenBank/DDBJ databases">
        <title>Recombination of ecologically and evolutionarily significant loci maintains genetic cohesion in the Pseudomonas syringae species complex.</title>
        <authorList>
            <person name="Dillon M."/>
            <person name="Thakur S."/>
            <person name="Almeida R.N.D."/>
            <person name="Weir B.S."/>
            <person name="Guttman D.S."/>
        </authorList>
    </citation>
    <scope>NUCLEOTIDE SEQUENCE [LARGE SCALE GENOMIC DNA]</scope>
    <source>
        <strain evidence="1 2">ICMP 3706</strain>
    </source>
</reference>
<accession>A0A3M3ZRD6</accession>
<evidence type="ECO:0000313" key="1">
    <source>
        <dbReference type="EMBL" id="RMO97237.1"/>
    </source>
</evidence>
<evidence type="ECO:0000313" key="2">
    <source>
        <dbReference type="Proteomes" id="UP000281604"/>
    </source>
</evidence>
<name>A0A3M3ZRD6_9PSED</name>
<protein>
    <submittedName>
        <fullName evidence="1">Uncharacterized protein</fullName>
    </submittedName>
</protein>
<dbReference type="AlphaFoldDB" id="A0A3M3ZRD6"/>
<organism evidence="1 2">
    <name type="scientific">Pseudomonas syringae pv. persicae</name>
    <dbReference type="NCBI Taxonomy" id="237306"/>
    <lineage>
        <taxon>Bacteria</taxon>
        <taxon>Pseudomonadati</taxon>
        <taxon>Pseudomonadota</taxon>
        <taxon>Gammaproteobacteria</taxon>
        <taxon>Pseudomonadales</taxon>
        <taxon>Pseudomonadaceae</taxon>
        <taxon>Pseudomonas</taxon>
    </lineage>
</organism>
<proteinExistence type="predicted"/>
<comment type="caution">
    <text evidence="1">The sequence shown here is derived from an EMBL/GenBank/DDBJ whole genome shotgun (WGS) entry which is preliminary data.</text>
</comment>